<sequence>MLLSTGWVKPPPPRHYITTSTNPKSQSPIAIYGSSSPVRCRQGSVCAEHPACLYLYKPPCSDSTFVLPSMVPMSAQQGQKSKCYPFRTTSNRMGWDDEGWTLKRLIGPPYHSPTHSSPWTCGWRLLLLQVQTSPRGLHYHPDGQYCMSTAGFKVGESRCGVQIGYDAYDASVVIARIVALSIRTATDIMPAWFRASRWLHAQHHPSSLQVLKPVSKLVSKLDSMPAPYQHHASPQSHYQALVFL</sequence>
<dbReference type="Proteomes" id="UP001281003">
    <property type="component" value="Unassembled WGS sequence"/>
</dbReference>
<gene>
    <name evidence="2" type="ORF">B0T20DRAFT_485565</name>
</gene>
<dbReference type="EMBL" id="JAUTDP010000001">
    <property type="protein sequence ID" value="KAK3402770.1"/>
    <property type="molecule type" value="Genomic_DNA"/>
</dbReference>
<dbReference type="AlphaFoldDB" id="A0AAE0PMP4"/>
<evidence type="ECO:0000313" key="2">
    <source>
        <dbReference type="EMBL" id="KAK3402770.1"/>
    </source>
</evidence>
<organism evidence="2 3">
    <name type="scientific">Sordaria brevicollis</name>
    <dbReference type="NCBI Taxonomy" id="83679"/>
    <lineage>
        <taxon>Eukaryota</taxon>
        <taxon>Fungi</taxon>
        <taxon>Dikarya</taxon>
        <taxon>Ascomycota</taxon>
        <taxon>Pezizomycotina</taxon>
        <taxon>Sordariomycetes</taxon>
        <taxon>Sordariomycetidae</taxon>
        <taxon>Sordariales</taxon>
        <taxon>Sordariaceae</taxon>
        <taxon>Sordaria</taxon>
    </lineage>
</organism>
<evidence type="ECO:0000256" key="1">
    <source>
        <dbReference type="SAM" id="MobiDB-lite"/>
    </source>
</evidence>
<proteinExistence type="predicted"/>
<evidence type="ECO:0000313" key="3">
    <source>
        <dbReference type="Proteomes" id="UP001281003"/>
    </source>
</evidence>
<keyword evidence="3" id="KW-1185">Reference proteome</keyword>
<feature type="region of interest" description="Disordered" evidence="1">
    <location>
        <begin position="1"/>
        <end position="24"/>
    </location>
</feature>
<comment type="caution">
    <text evidence="2">The sequence shown here is derived from an EMBL/GenBank/DDBJ whole genome shotgun (WGS) entry which is preliminary data.</text>
</comment>
<accession>A0AAE0PMP4</accession>
<reference evidence="2" key="1">
    <citation type="journal article" date="2023" name="Mol. Phylogenet. Evol.">
        <title>Genome-scale phylogeny and comparative genomics of the fungal order Sordariales.</title>
        <authorList>
            <person name="Hensen N."/>
            <person name="Bonometti L."/>
            <person name="Westerberg I."/>
            <person name="Brannstrom I.O."/>
            <person name="Guillou S."/>
            <person name="Cros-Aarteil S."/>
            <person name="Calhoun S."/>
            <person name="Haridas S."/>
            <person name="Kuo A."/>
            <person name="Mondo S."/>
            <person name="Pangilinan J."/>
            <person name="Riley R."/>
            <person name="LaButti K."/>
            <person name="Andreopoulos B."/>
            <person name="Lipzen A."/>
            <person name="Chen C."/>
            <person name="Yan M."/>
            <person name="Daum C."/>
            <person name="Ng V."/>
            <person name="Clum A."/>
            <person name="Steindorff A."/>
            <person name="Ohm R.A."/>
            <person name="Martin F."/>
            <person name="Silar P."/>
            <person name="Natvig D.O."/>
            <person name="Lalanne C."/>
            <person name="Gautier V."/>
            <person name="Ament-Velasquez S.L."/>
            <person name="Kruys A."/>
            <person name="Hutchinson M.I."/>
            <person name="Powell A.J."/>
            <person name="Barry K."/>
            <person name="Miller A.N."/>
            <person name="Grigoriev I.V."/>
            <person name="Debuchy R."/>
            <person name="Gladieux P."/>
            <person name="Hiltunen Thoren M."/>
            <person name="Johannesson H."/>
        </authorList>
    </citation>
    <scope>NUCLEOTIDE SEQUENCE</scope>
    <source>
        <strain evidence="2">FGSC 1904</strain>
    </source>
</reference>
<protein>
    <submittedName>
        <fullName evidence="2">Uncharacterized protein</fullName>
    </submittedName>
</protein>
<name>A0AAE0PMP4_SORBR</name>
<reference evidence="2" key="2">
    <citation type="submission" date="2023-07" db="EMBL/GenBank/DDBJ databases">
        <authorList>
            <consortium name="Lawrence Berkeley National Laboratory"/>
            <person name="Haridas S."/>
            <person name="Hensen N."/>
            <person name="Bonometti L."/>
            <person name="Westerberg I."/>
            <person name="Brannstrom I.O."/>
            <person name="Guillou S."/>
            <person name="Cros-Aarteil S."/>
            <person name="Calhoun S."/>
            <person name="Kuo A."/>
            <person name="Mondo S."/>
            <person name="Pangilinan J."/>
            <person name="Riley R."/>
            <person name="LaButti K."/>
            <person name="Andreopoulos B."/>
            <person name="Lipzen A."/>
            <person name="Chen C."/>
            <person name="Yanf M."/>
            <person name="Daum C."/>
            <person name="Ng V."/>
            <person name="Clum A."/>
            <person name="Steindorff A."/>
            <person name="Ohm R."/>
            <person name="Martin F."/>
            <person name="Silar P."/>
            <person name="Natvig D."/>
            <person name="Lalanne C."/>
            <person name="Gautier V."/>
            <person name="Ament-velasquez S.L."/>
            <person name="Kruys A."/>
            <person name="Hutchinson M.I."/>
            <person name="Powell A.J."/>
            <person name="Barry K."/>
            <person name="Miller A.N."/>
            <person name="Grigoriev I.V."/>
            <person name="Debuchy R."/>
            <person name="Gladieux P."/>
            <person name="Thoren M.H."/>
            <person name="Johannesson H."/>
        </authorList>
    </citation>
    <scope>NUCLEOTIDE SEQUENCE</scope>
    <source>
        <strain evidence="2">FGSC 1904</strain>
    </source>
</reference>